<name>A0A543CI01_9ACTN</name>
<dbReference type="EMBL" id="VFOZ01000001">
    <property type="protein sequence ID" value="TQL96716.1"/>
    <property type="molecule type" value="Genomic_DNA"/>
</dbReference>
<dbReference type="PANTHER" id="PTHR30087">
    <property type="entry name" value="INNER MEMBRANE PROTEIN"/>
    <property type="match status" value="1"/>
</dbReference>
<dbReference type="InterPro" id="IPR013560">
    <property type="entry name" value="DUF1722"/>
</dbReference>
<feature type="domain" description="DUF1722" evidence="1">
    <location>
        <begin position="164"/>
        <end position="280"/>
    </location>
</feature>
<accession>A0A543CI01</accession>
<dbReference type="AlphaFoldDB" id="A0A543CI01"/>
<evidence type="ECO:0000259" key="1">
    <source>
        <dbReference type="Pfam" id="PF08349"/>
    </source>
</evidence>
<protein>
    <submittedName>
        <fullName evidence="2">Uncharacterized protein YbgA (DUF1722 family)</fullName>
    </submittedName>
</protein>
<dbReference type="OrthoDB" id="495783at2"/>
<gene>
    <name evidence="2" type="ORF">FB559_2265</name>
</gene>
<reference evidence="2 3" key="1">
    <citation type="submission" date="2019-06" db="EMBL/GenBank/DDBJ databases">
        <title>Sequencing the genomes of 1000 actinobacteria strains.</title>
        <authorList>
            <person name="Klenk H.-P."/>
        </authorList>
    </citation>
    <scope>NUCLEOTIDE SEQUENCE [LARGE SCALE GENOMIC DNA]</scope>
    <source>
        <strain evidence="2 3">DSM 102200</strain>
    </source>
</reference>
<organism evidence="2 3">
    <name type="scientific">Actinoallomurus bryophytorum</name>
    <dbReference type="NCBI Taxonomy" id="1490222"/>
    <lineage>
        <taxon>Bacteria</taxon>
        <taxon>Bacillati</taxon>
        <taxon>Actinomycetota</taxon>
        <taxon>Actinomycetes</taxon>
        <taxon>Streptosporangiales</taxon>
        <taxon>Thermomonosporaceae</taxon>
        <taxon>Actinoallomurus</taxon>
    </lineage>
</organism>
<comment type="caution">
    <text evidence="2">The sequence shown here is derived from an EMBL/GenBank/DDBJ whole genome shotgun (WGS) entry which is preliminary data.</text>
</comment>
<keyword evidence="3" id="KW-1185">Reference proteome</keyword>
<evidence type="ECO:0000313" key="3">
    <source>
        <dbReference type="Proteomes" id="UP000316096"/>
    </source>
</evidence>
<dbReference type="Proteomes" id="UP000316096">
    <property type="component" value="Unassembled WGS sequence"/>
</dbReference>
<dbReference type="PANTHER" id="PTHR30087:SF1">
    <property type="entry name" value="HYPOTHETICAL CYTOSOLIC PROTEIN"/>
    <property type="match status" value="1"/>
</dbReference>
<dbReference type="Pfam" id="PF08349">
    <property type="entry name" value="DUF1722"/>
    <property type="match status" value="1"/>
</dbReference>
<evidence type="ECO:0000313" key="2">
    <source>
        <dbReference type="EMBL" id="TQL96716.1"/>
    </source>
</evidence>
<proteinExistence type="predicted"/>
<sequence length="294" mass="33050">MRPRIGISSCLMADEARFDGGHPHNRFLAEELGAYVDWVPYTAELETGMGALWETWRLTGQSRLVEFLSAGATPPTPAGLDGYVTRADRPGVGGIPSYDDGHRVFSRRLTTAFPFLPVSDDRVLGVAASRERFAERVFAGARLRELFSRPWRPRDLVAFHTRHKLQILAHDPARYRQAGRLVAEAGSRPCRETEAEYRQIFGRALASNATRGRNANAMHRAFRHVGRRLDDSLRQDVLGQIRAYERGELPFSAPIVTLTRHAAGEGLHWAAEQTYLNPVPADLLRRLWNADMAR</sequence>